<evidence type="ECO:0000256" key="1">
    <source>
        <dbReference type="ARBA" id="ARBA00022531"/>
    </source>
</evidence>
<comment type="caution">
    <text evidence="6">The sequence shown here is derived from an EMBL/GenBank/DDBJ whole genome shotgun (WGS) entry which is preliminary data.</text>
</comment>
<dbReference type="EMBL" id="JBHSWE010000001">
    <property type="protein sequence ID" value="MFC6671363.1"/>
    <property type="molecule type" value="Genomic_DNA"/>
</dbReference>
<feature type="coiled-coil region" evidence="3">
    <location>
        <begin position="127"/>
        <end position="154"/>
    </location>
</feature>
<keyword evidence="4" id="KW-0732">Signal</keyword>
<dbReference type="RefSeq" id="WP_379909876.1">
    <property type="nucleotide sequence ID" value="NZ_JBHSWE010000001.1"/>
</dbReference>
<gene>
    <name evidence="6" type="ORF">ACFQDL_15745</name>
</gene>
<evidence type="ECO:0000256" key="2">
    <source>
        <dbReference type="ARBA" id="ARBA00023276"/>
    </source>
</evidence>
<proteinExistence type="predicted"/>
<evidence type="ECO:0000259" key="5">
    <source>
        <dbReference type="Pfam" id="PF14870"/>
    </source>
</evidence>
<feature type="signal peptide" evidence="4">
    <location>
        <begin position="1"/>
        <end position="29"/>
    </location>
</feature>
<keyword evidence="1" id="KW-0602">Photosynthesis</keyword>
<protein>
    <submittedName>
        <fullName evidence="6">WD40/YVTN/BNR-like repeat-containing protein</fullName>
    </submittedName>
</protein>
<evidence type="ECO:0000313" key="6">
    <source>
        <dbReference type="EMBL" id="MFC6671363.1"/>
    </source>
</evidence>
<feature type="domain" description="Photosynthesis system II assembly factor Ycf48/Hcf136-like" evidence="5">
    <location>
        <begin position="76"/>
        <end position="122"/>
    </location>
</feature>
<dbReference type="InterPro" id="IPR028203">
    <property type="entry name" value="PSII_CF48-like_dom"/>
</dbReference>
<keyword evidence="7" id="KW-1185">Reference proteome</keyword>
<evidence type="ECO:0000313" key="7">
    <source>
        <dbReference type="Proteomes" id="UP001596422"/>
    </source>
</evidence>
<keyword evidence="2" id="KW-0604">Photosystem II</keyword>
<dbReference type="SUPFAM" id="SSF50939">
    <property type="entry name" value="Sialidases"/>
    <property type="match status" value="1"/>
</dbReference>
<accession>A0ABW2A1Q5</accession>
<evidence type="ECO:0000256" key="3">
    <source>
        <dbReference type="SAM" id="Coils"/>
    </source>
</evidence>
<dbReference type="PANTHER" id="PTHR47199:SF2">
    <property type="entry name" value="PHOTOSYSTEM II STABILITY_ASSEMBLY FACTOR HCF136, CHLOROPLASTIC"/>
    <property type="match status" value="1"/>
</dbReference>
<sequence>MLQVSSLRGGCFGLLLGLTAGLASGSPAAATFDRLQEPALISGRATEALLLDIVRAGERLVTVGEQGTVLLSDDRGRNWRQARVPVSTLLTAVAFVDADLGWAVGHDGTVLHTRDGGENWTLQLEGDAINRSRVEQLERELEALQQRATADSTLLEDVEFALEDARYALEEGPSTPLLDVWFRNAREGFVLGAYGQLLHTRDGGQSWRSLGHRLPNPDRFHLNALLATSGGDLYIAGEAGLLLRSRDGGERWEALASPYEGSWFALVEHQGLYLMGLRGHLYHSAAGDDWAPVDSGTRATLSQGLVAGERLILLGQGGALLIGDSVRGFEPLGGRGRQSLSAGLVTDQRLLLVGESGIRRQPLPEGLAP</sequence>
<dbReference type="InterPro" id="IPR015943">
    <property type="entry name" value="WD40/YVTN_repeat-like_dom_sf"/>
</dbReference>
<dbReference type="Proteomes" id="UP001596422">
    <property type="component" value="Unassembled WGS sequence"/>
</dbReference>
<feature type="chain" id="PRO_5045181861" evidence="4">
    <location>
        <begin position="30"/>
        <end position="369"/>
    </location>
</feature>
<dbReference type="Gene3D" id="2.130.10.10">
    <property type="entry name" value="YVTN repeat-like/Quinoprotein amine dehydrogenase"/>
    <property type="match status" value="2"/>
</dbReference>
<dbReference type="Pfam" id="PF14870">
    <property type="entry name" value="PSII_BNR"/>
    <property type="match status" value="2"/>
</dbReference>
<organism evidence="6 7">
    <name type="scientific">Marinobacterium aestuariivivens</name>
    <dbReference type="NCBI Taxonomy" id="1698799"/>
    <lineage>
        <taxon>Bacteria</taxon>
        <taxon>Pseudomonadati</taxon>
        <taxon>Pseudomonadota</taxon>
        <taxon>Gammaproteobacteria</taxon>
        <taxon>Oceanospirillales</taxon>
        <taxon>Oceanospirillaceae</taxon>
        <taxon>Marinobacterium</taxon>
    </lineage>
</organism>
<dbReference type="PANTHER" id="PTHR47199">
    <property type="entry name" value="PHOTOSYSTEM II STABILITY/ASSEMBLY FACTOR HCF136, CHLOROPLASTIC"/>
    <property type="match status" value="1"/>
</dbReference>
<feature type="domain" description="Photosynthesis system II assembly factor Ycf48/Hcf136-like" evidence="5">
    <location>
        <begin position="176"/>
        <end position="255"/>
    </location>
</feature>
<dbReference type="InterPro" id="IPR036278">
    <property type="entry name" value="Sialidase_sf"/>
</dbReference>
<name>A0ABW2A1Q5_9GAMM</name>
<reference evidence="7" key="1">
    <citation type="journal article" date="2019" name="Int. J. Syst. Evol. Microbiol.">
        <title>The Global Catalogue of Microorganisms (GCM) 10K type strain sequencing project: providing services to taxonomists for standard genome sequencing and annotation.</title>
        <authorList>
            <consortium name="The Broad Institute Genomics Platform"/>
            <consortium name="The Broad Institute Genome Sequencing Center for Infectious Disease"/>
            <person name="Wu L."/>
            <person name="Ma J."/>
        </authorList>
    </citation>
    <scope>NUCLEOTIDE SEQUENCE [LARGE SCALE GENOMIC DNA]</scope>
    <source>
        <strain evidence="7">NBRC 111756</strain>
    </source>
</reference>
<keyword evidence="3" id="KW-0175">Coiled coil</keyword>
<evidence type="ECO:0000256" key="4">
    <source>
        <dbReference type="SAM" id="SignalP"/>
    </source>
</evidence>